<sequence>PPVGSLLLGKVEEGKGSRVEVVGWPGEWRSGGKTAGGKNGSDATVYQFKRGGRRLL</sequence>
<comment type="caution">
    <text evidence="2">The sequence shown here is derived from an EMBL/GenBank/DDBJ whole genome shotgun (WGS) entry which is preliminary data.</text>
</comment>
<reference evidence="2" key="1">
    <citation type="journal article" date="2019" name="Sci. Rep.">
        <title>Draft genome of Tanacetum cinerariifolium, the natural source of mosquito coil.</title>
        <authorList>
            <person name="Yamashiro T."/>
            <person name="Shiraishi A."/>
            <person name="Satake H."/>
            <person name="Nakayama K."/>
        </authorList>
    </citation>
    <scope>NUCLEOTIDE SEQUENCE</scope>
</reference>
<organism evidence="2">
    <name type="scientific">Tanacetum cinerariifolium</name>
    <name type="common">Dalmatian daisy</name>
    <name type="synonym">Chrysanthemum cinerariifolium</name>
    <dbReference type="NCBI Taxonomy" id="118510"/>
    <lineage>
        <taxon>Eukaryota</taxon>
        <taxon>Viridiplantae</taxon>
        <taxon>Streptophyta</taxon>
        <taxon>Embryophyta</taxon>
        <taxon>Tracheophyta</taxon>
        <taxon>Spermatophyta</taxon>
        <taxon>Magnoliopsida</taxon>
        <taxon>eudicotyledons</taxon>
        <taxon>Gunneridae</taxon>
        <taxon>Pentapetalae</taxon>
        <taxon>asterids</taxon>
        <taxon>campanulids</taxon>
        <taxon>Asterales</taxon>
        <taxon>Asteraceae</taxon>
        <taxon>Asteroideae</taxon>
        <taxon>Anthemideae</taxon>
        <taxon>Anthemidinae</taxon>
        <taxon>Tanacetum</taxon>
    </lineage>
</organism>
<evidence type="ECO:0000313" key="2">
    <source>
        <dbReference type="EMBL" id="GFD63021.1"/>
    </source>
</evidence>
<evidence type="ECO:0000256" key="1">
    <source>
        <dbReference type="SAM" id="MobiDB-lite"/>
    </source>
</evidence>
<protein>
    <submittedName>
        <fullName evidence="2">Uncharacterized protein</fullName>
    </submittedName>
</protein>
<dbReference type="EMBL" id="BKCJ011956304">
    <property type="protein sequence ID" value="GFD63021.1"/>
    <property type="molecule type" value="Genomic_DNA"/>
</dbReference>
<gene>
    <name evidence="2" type="ORF">Tci_934990</name>
</gene>
<feature type="region of interest" description="Disordered" evidence="1">
    <location>
        <begin position="23"/>
        <end position="44"/>
    </location>
</feature>
<name>A0A699Y2X8_TANCI</name>
<feature type="non-terminal residue" evidence="2">
    <location>
        <position position="1"/>
    </location>
</feature>
<accession>A0A699Y2X8</accession>
<proteinExistence type="predicted"/>
<dbReference type="AlphaFoldDB" id="A0A699Y2X8"/>
<feature type="non-terminal residue" evidence="2">
    <location>
        <position position="56"/>
    </location>
</feature>